<sequence>MLSWRESGRASSAGRYLRRAAGEGFIRENGARGLLSRLAPLLAFACVALVGAVLLSACGGGEDEASVPEEPATPPPAQTAPAVDPGGQLGVPVGTGQAETASDPTFDLNTSQPVPPGFSEAYGRRARIAVQFYKLDEDALDYPQGLSVDRKMRDAMEELRVQYPTIEFFGYDISNPGTITDEGELREGEYGTLAAQLEVGITPFVAMLAPTSDGRYVVTNLFQGYTPQAVLSQALFDLAAVEVEDNTSDVDVVVETVELTDEGGGIEFFSVQNRTERTVNLQGYTLRVLSPEDAQVDPDAPQVTVNSDIRIPPQAGASVGRVPDVVDADGEQVTGTFEGGTAMDLAPGDQVALLDPGGAVASTITI</sequence>
<accession>A0A6J4TMT0</accession>
<feature type="compositionally biased region" description="Polar residues" evidence="1">
    <location>
        <begin position="97"/>
        <end position="112"/>
    </location>
</feature>
<dbReference type="EMBL" id="CADCVM010000442">
    <property type="protein sequence ID" value="CAA9526592.1"/>
    <property type="molecule type" value="Genomic_DNA"/>
</dbReference>
<protein>
    <recommendedName>
        <fullName evidence="4">LTD domain-containing protein</fullName>
    </recommendedName>
</protein>
<organism evidence="3">
    <name type="scientific">uncultured Rubrobacteraceae bacterium</name>
    <dbReference type="NCBI Taxonomy" id="349277"/>
    <lineage>
        <taxon>Bacteria</taxon>
        <taxon>Bacillati</taxon>
        <taxon>Actinomycetota</taxon>
        <taxon>Rubrobacteria</taxon>
        <taxon>Rubrobacterales</taxon>
        <taxon>Rubrobacteraceae</taxon>
        <taxon>environmental samples</taxon>
    </lineage>
</organism>
<name>A0A6J4TMT0_9ACTN</name>
<keyword evidence="2" id="KW-1133">Transmembrane helix</keyword>
<evidence type="ECO:0000256" key="2">
    <source>
        <dbReference type="SAM" id="Phobius"/>
    </source>
</evidence>
<keyword evidence="2" id="KW-0812">Transmembrane</keyword>
<keyword evidence="2" id="KW-0472">Membrane</keyword>
<feature type="region of interest" description="Disordered" evidence="1">
    <location>
        <begin position="60"/>
        <end position="117"/>
    </location>
</feature>
<evidence type="ECO:0008006" key="4">
    <source>
        <dbReference type="Google" id="ProtNLM"/>
    </source>
</evidence>
<feature type="transmembrane region" description="Helical" evidence="2">
    <location>
        <begin position="38"/>
        <end position="57"/>
    </location>
</feature>
<dbReference type="AlphaFoldDB" id="A0A6J4TMT0"/>
<reference evidence="3" key="1">
    <citation type="submission" date="2020-02" db="EMBL/GenBank/DDBJ databases">
        <authorList>
            <person name="Meier V. D."/>
        </authorList>
    </citation>
    <scope>NUCLEOTIDE SEQUENCE</scope>
    <source>
        <strain evidence="3">AVDCRST_MAG05</strain>
    </source>
</reference>
<proteinExistence type="predicted"/>
<gene>
    <name evidence="3" type="ORF">AVDCRST_MAG05-4026</name>
</gene>
<evidence type="ECO:0000313" key="3">
    <source>
        <dbReference type="EMBL" id="CAA9526592.1"/>
    </source>
</evidence>
<evidence type="ECO:0000256" key="1">
    <source>
        <dbReference type="SAM" id="MobiDB-lite"/>
    </source>
</evidence>